<dbReference type="Gene3D" id="3.40.50.300">
    <property type="entry name" value="P-loop containing nucleotide triphosphate hydrolases"/>
    <property type="match status" value="2"/>
</dbReference>
<organism evidence="2">
    <name type="scientific">Siphoviridae sp. ctAUQ2</name>
    <dbReference type="NCBI Taxonomy" id="2826182"/>
    <lineage>
        <taxon>Viruses</taxon>
        <taxon>Duplodnaviria</taxon>
        <taxon>Heunggongvirae</taxon>
        <taxon>Uroviricota</taxon>
        <taxon>Caudoviricetes</taxon>
    </lineage>
</organism>
<dbReference type="PANTHER" id="PTHR32114">
    <property type="entry name" value="ABC TRANSPORTER ABCH.3"/>
    <property type="match status" value="1"/>
</dbReference>
<dbReference type="PANTHER" id="PTHR32114:SF2">
    <property type="entry name" value="ABC TRANSPORTER ABCH.3"/>
    <property type="match status" value="1"/>
</dbReference>
<dbReference type="SUPFAM" id="SSF52540">
    <property type="entry name" value="P-loop containing nucleoside triphosphate hydrolases"/>
    <property type="match status" value="1"/>
</dbReference>
<keyword evidence="1" id="KW-0175">Coiled coil</keyword>
<accession>A0A8S5MYK0</accession>
<evidence type="ECO:0000256" key="1">
    <source>
        <dbReference type="SAM" id="Coils"/>
    </source>
</evidence>
<dbReference type="EMBL" id="BK015022">
    <property type="protein sequence ID" value="DAD87485.1"/>
    <property type="molecule type" value="Genomic_DNA"/>
</dbReference>
<name>A0A8S5MYK0_9CAUD</name>
<sequence length="774" mass="86775">MWKLVSIHAKNLCAFKELNYKLRQDCTTLVFGNNMDNDSQGSNGSGKSALLEAIAIGLTGEPLRKVKMDEIINDAENDAVVSVTLRNQAGQVMTIDRHLSRKNPQDIQIIVQTGPYDTDVEEIKQATVADYNKYVLEAIGLSKDDLYANFILSKNKYISFLSSSDREKKEIINRFSNGNMVDESIAALQADIVPIERELSEATTAVAVVNGRIETLHQQIDMALQESTERSQKKAERIAGWKQAIVEKRSYIREQNEVMEAANNLLDKYAECDTALQKYEESDKSLAECYKAICKQFADLQLTFPTDYTTQTAQQQAQIKSLEKELSDLTKQAVKYDKALESAKATYEKVKGRYDKFQEEYGTKSETIQKKIDELLAAIRKLEKENSDLNVQHSSLVRDIANLEKQLAGIIVCPKCQHEFTLANDIDIADTRLRLQDRKGEVKDVEQTIEQNQKSITNYTEKGKAVRAKQNELISSKAEWSQKLTDAQTEVDSATRNTSSIANQTTKLNTQIAQLTKAIEDARYHLFDETYELLDAAYKVQEGKAETAKLNINNAEGAIQSYEESIKDIEHSAETDIIANLQSSLAKNEKEQTEAISKQEAIQKKLNTYKVQETTFVEFKTHLANTKINALSQITNEFLDGIGSDIHVQLSGYTVLKSGKVRDKISISLLRDGIDCGSFDKFSAGERARVELATILAMNKLTNASCDDEKGLDLLVLDEILEAVDEQGLNNIFNALNHLQITSLVVSHGNIAEGYPYRTVVNKLNGVSYLDEQQ</sequence>
<protein>
    <submittedName>
        <fullName evidence="2">STRUCTURAL MAINTENANCE OF CHROMOSOMES PROTEIN</fullName>
    </submittedName>
</protein>
<evidence type="ECO:0000313" key="2">
    <source>
        <dbReference type="EMBL" id="DAD87485.1"/>
    </source>
</evidence>
<feature type="coiled-coil region" evidence="1">
    <location>
        <begin position="545"/>
        <end position="572"/>
    </location>
</feature>
<proteinExistence type="predicted"/>
<reference evidence="2" key="1">
    <citation type="journal article" date="2021" name="Proc. Natl. Acad. Sci. U.S.A.">
        <title>A Catalog of Tens of Thousands of Viruses from Human Metagenomes Reveals Hidden Associations with Chronic Diseases.</title>
        <authorList>
            <person name="Tisza M.J."/>
            <person name="Buck C.B."/>
        </authorList>
    </citation>
    <scope>NUCLEOTIDE SEQUENCE</scope>
    <source>
        <strain evidence="2">CtAUQ2</strain>
    </source>
</reference>
<feature type="coiled-coil region" evidence="1">
    <location>
        <begin position="442"/>
        <end position="497"/>
    </location>
</feature>
<dbReference type="Gene3D" id="1.10.287.510">
    <property type="entry name" value="Helix hairpin bin"/>
    <property type="match status" value="1"/>
</dbReference>
<dbReference type="CDD" id="cd00267">
    <property type="entry name" value="ABC_ATPase"/>
    <property type="match status" value="1"/>
</dbReference>
<dbReference type="InterPro" id="IPR027417">
    <property type="entry name" value="P-loop_NTPase"/>
</dbReference>
<feature type="coiled-coil region" evidence="1">
    <location>
        <begin position="312"/>
        <end position="406"/>
    </location>
</feature>